<sequence>PKAAASTSAAKPVNTAGPKQSVNFSRTRISAVKGNMVTVVKTSAGCEGFVISQSHKRKNGRIDAKNC</sequence>
<accession>A0A699W5T7</accession>
<feature type="compositionally biased region" description="Low complexity" evidence="1">
    <location>
        <begin position="1"/>
        <end position="12"/>
    </location>
</feature>
<dbReference type="AlphaFoldDB" id="A0A699W5T7"/>
<reference evidence="2" key="1">
    <citation type="journal article" date="2019" name="Sci. Rep.">
        <title>Draft genome of Tanacetum cinerariifolium, the natural source of mosquito coil.</title>
        <authorList>
            <person name="Yamashiro T."/>
            <person name="Shiraishi A."/>
            <person name="Satake H."/>
            <person name="Nakayama K."/>
        </authorList>
    </citation>
    <scope>NUCLEOTIDE SEQUENCE</scope>
</reference>
<protein>
    <submittedName>
        <fullName evidence="2">Uncharacterized protein</fullName>
    </submittedName>
</protein>
<organism evidence="2">
    <name type="scientific">Tanacetum cinerariifolium</name>
    <name type="common">Dalmatian daisy</name>
    <name type="synonym">Chrysanthemum cinerariifolium</name>
    <dbReference type="NCBI Taxonomy" id="118510"/>
    <lineage>
        <taxon>Eukaryota</taxon>
        <taxon>Viridiplantae</taxon>
        <taxon>Streptophyta</taxon>
        <taxon>Embryophyta</taxon>
        <taxon>Tracheophyta</taxon>
        <taxon>Spermatophyta</taxon>
        <taxon>Magnoliopsida</taxon>
        <taxon>eudicotyledons</taxon>
        <taxon>Gunneridae</taxon>
        <taxon>Pentapetalae</taxon>
        <taxon>asterids</taxon>
        <taxon>campanulids</taxon>
        <taxon>Asterales</taxon>
        <taxon>Asteraceae</taxon>
        <taxon>Asteroideae</taxon>
        <taxon>Anthemideae</taxon>
        <taxon>Anthemidinae</taxon>
        <taxon>Tanacetum</taxon>
    </lineage>
</organism>
<gene>
    <name evidence="2" type="ORF">Tci_915264</name>
</gene>
<evidence type="ECO:0000313" key="2">
    <source>
        <dbReference type="EMBL" id="GFD43295.1"/>
    </source>
</evidence>
<dbReference type="EMBL" id="BKCJ011594401">
    <property type="protein sequence ID" value="GFD43295.1"/>
    <property type="molecule type" value="Genomic_DNA"/>
</dbReference>
<name>A0A699W5T7_TANCI</name>
<evidence type="ECO:0000256" key="1">
    <source>
        <dbReference type="SAM" id="MobiDB-lite"/>
    </source>
</evidence>
<comment type="caution">
    <text evidence="2">The sequence shown here is derived from an EMBL/GenBank/DDBJ whole genome shotgun (WGS) entry which is preliminary data.</text>
</comment>
<proteinExistence type="predicted"/>
<feature type="region of interest" description="Disordered" evidence="1">
    <location>
        <begin position="1"/>
        <end position="21"/>
    </location>
</feature>
<feature type="non-terminal residue" evidence="2">
    <location>
        <position position="1"/>
    </location>
</feature>